<comment type="caution">
    <text evidence="2">The sequence shown here is derived from an EMBL/GenBank/DDBJ whole genome shotgun (WGS) entry which is preliminary data.</text>
</comment>
<dbReference type="AlphaFoldDB" id="L9WD59"/>
<dbReference type="STRING" id="1230460.C495_03502"/>
<organism evidence="2 3">
    <name type="scientific">Natronorubrum sulfidifaciens JCM 14089</name>
    <dbReference type="NCBI Taxonomy" id="1230460"/>
    <lineage>
        <taxon>Archaea</taxon>
        <taxon>Methanobacteriati</taxon>
        <taxon>Methanobacteriota</taxon>
        <taxon>Stenosarchaea group</taxon>
        <taxon>Halobacteria</taxon>
        <taxon>Halobacteriales</taxon>
        <taxon>Natrialbaceae</taxon>
        <taxon>Natronorubrum</taxon>
    </lineage>
</organism>
<gene>
    <name evidence="2" type="ORF">C495_03502</name>
</gene>
<keyword evidence="3" id="KW-1185">Reference proteome</keyword>
<proteinExistence type="predicted"/>
<dbReference type="RefSeq" id="WP_008160053.1">
    <property type="nucleotide sequence ID" value="NZ_AOHX01000026.1"/>
</dbReference>
<dbReference type="Proteomes" id="UP000011661">
    <property type="component" value="Unassembled WGS sequence"/>
</dbReference>
<dbReference type="OrthoDB" id="377146at2157"/>
<evidence type="ECO:0000313" key="3">
    <source>
        <dbReference type="Proteomes" id="UP000011661"/>
    </source>
</evidence>
<evidence type="ECO:0000313" key="2">
    <source>
        <dbReference type="EMBL" id="ELY47292.1"/>
    </source>
</evidence>
<feature type="compositionally biased region" description="Acidic residues" evidence="1">
    <location>
        <begin position="91"/>
        <end position="100"/>
    </location>
</feature>
<sequence>MAEYTSETGKFVILNVDGRVVGKADVGPGTHPVSDEVDAEKSFDVRENGNEHVAEYLEYSPANKDLDPSGYEPTELFEQIQIDTPDGVAEGAEDDVSDEE</sequence>
<evidence type="ECO:0000256" key="1">
    <source>
        <dbReference type="SAM" id="MobiDB-lite"/>
    </source>
</evidence>
<reference evidence="2 3" key="1">
    <citation type="journal article" date="2014" name="PLoS Genet.">
        <title>Phylogenetically driven sequencing of extremely halophilic archaea reveals strategies for static and dynamic osmo-response.</title>
        <authorList>
            <person name="Becker E.A."/>
            <person name="Seitzer P.M."/>
            <person name="Tritt A."/>
            <person name="Larsen D."/>
            <person name="Krusor M."/>
            <person name="Yao A.I."/>
            <person name="Wu D."/>
            <person name="Madern D."/>
            <person name="Eisen J.A."/>
            <person name="Darling A.E."/>
            <person name="Facciotti M.T."/>
        </authorList>
    </citation>
    <scope>NUCLEOTIDE SEQUENCE [LARGE SCALE GENOMIC DNA]</scope>
    <source>
        <strain evidence="2 3">JCM 14089</strain>
    </source>
</reference>
<protein>
    <submittedName>
        <fullName evidence="2">Uncharacterized protein</fullName>
    </submittedName>
</protein>
<dbReference type="PATRIC" id="fig|1230460.4.peg.703"/>
<accession>L9WD59</accession>
<feature type="region of interest" description="Disordered" evidence="1">
    <location>
        <begin position="80"/>
        <end position="100"/>
    </location>
</feature>
<name>L9WD59_9EURY</name>
<dbReference type="EMBL" id="AOHX01000026">
    <property type="protein sequence ID" value="ELY47292.1"/>
    <property type="molecule type" value="Genomic_DNA"/>
</dbReference>